<reference evidence="1" key="1">
    <citation type="submission" date="2021-08" db="EMBL/GenBank/DDBJ databases">
        <title>Comparative analyses of Brucepasteria parasyntrophica and Teretinema zuelzerae.</title>
        <authorList>
            <person name="Song Y."/>
            <person name="Brune A."/>
        </authorList>
    </citation>
    <scope>NUCLEOTIDE SEQUENCE</scope>
    <source>
        <strain evidence="1">DSM 1903</strain>
    </source>
</reference>
<dbReference type="Proteomes" id="UP001198163">
    <property type="component" value="Unassembled WGS sequence"/>
</dbReference>
<dbReference type="EMBL" id="JAINWA010000001">
    <property type="protein sequence ID" value="MCD1653234.1"/>
    <property type="molecule type" value="Genomic_DNA"/>
</dbReference>
<organism evidence="1 2">
    <name type="scientific">Teretinema zuelzerae</name>
    <dbReference type="NCBI Taxonomy" id="156"/>
    <lineage>
        <taxon>Bacteria</taxon>
        <taxon>Pseudomonadati</taxon>
        <taxon>Spirochaetota</taxon>
        <taxon>Spirochaetia</taxon>
        <taxon>Spirochaetales</taxon>
        <taxon>Treponemataceae</taxon>
        <taxon>Teretinema</taxon>
    </lineage>
</organism>
<evidence type="ECO:0000313" key="2">
    <source>
        <dbReference type="Proteomes" id="UP001198163"/>
    </source>
</evidence>
<sequence>MNVHNVMEEFVYSEVNSLFDTAHENKAPWLTCNCNQCRLDTICYVLNRITPKYIKSGRGLAHTQQDDSIDKAQLAADINRIAIEGMKQVLSTQRPHQRDASDLPETPVFNFPTFVGRIIDGATFEPLKNITVLLLINGKKADSIDSSWENPYAISSHTPGTFTFWVKPIASKAEGIKKVFPFEIKVAEPGYDPLSYFFEIGMTSESVLRTAYSAEHAYVLPDLHLFPAGNELESMQD</sequence>
<comment type="caution">
    <text evidence="1">The sequence shown here is derived from an EMBL/GenBank/DDBJ whole genome shotgun (WGS) entry which is preliminary data.</text>
</comment>
<dbReference type="InterPro" id="IPR019657">
    <property type="entry name" value="ComFB"/>
</dbReference>
<dbReference type="AlphaFoldDB" id="A0AAE3JJQ6"/>
<accession>A0AAE3JJQ6</accession>
<proteinExistence type="predicted"/>
<name>A0AAE3JJQ6_9SPIR</name>
<dbReference type="RefSeq" id="WP_230752145.1">
    <property type="nucleotide sequence ID" value="NZ_JAINWA010000001.1"/>
</dbReference>
<keyword evidence="2" id="KW-1185">Reference proteome</keyword>
<gene>
    <name evidence="1" type="ORF">K7J14_00735</name>
</gene>
<protein>
    <submittedName>
        <fullName evidence="1">Late competence development ComFB family protein</fullName>
    </submittedName>
</protein>
<dbReference type="Pfam" id="PF10719">
    <property type="entry name" value="ComFB"/>
    <property type="match status" value="1"/>
</dbReference>
<evidence type="ECO:0000313" key="1">
    <source>
        <dbReference type="EMBL" id="MCD1653234.1"/>
    </source>
</evidence>